<keyword evidence="3" id="KW-1185">Reference proteome</keyword>
<evidence type="ECO:0000313" key="2">
    <source>
        <dbReference type="EMBL" id="BBY37660.1"/>
    </source>
</evidence>
<protein>
    <submittedName>
        <fullName evidence="2">Uncharacterized protein</fullName>
    </submittedName>
</protein>
<organism evidence="2 3">
    <name type="scientific">Mycobacterium mantenii</name>
    <dbReference type="NCBI Taxonomy" id="560555"/>
    <lineage>
        <taxon>Bacteria</taxon>
        <taxon>Bacillati</taxon>
        <taxon>Actinomycetota</taxon>
        <taxon>Actinomycetes</taxon>
        <taxon>Mycobacteriales</taxon>
        <taxon>Mycobacteriaceae</taxon>
        <taxon>Mycobacterium</taxon>
        <taxon>Mycobacterium avium complex (MAC)</taxon>
    </lineage>
</organism>
<proteinExistence type="predicted"/>
<evidence type="ECO:0000256" key="1">
    <source>
        <dbReference type="SAM" id="MobiDB-lite"/>
    </source>
</evidence>
<name>A0ABN6A822_MYCNT</name>
<reference evidence="2 3" key="1">
    <citation type="journal article" date="2019" name="Emerg. Microbes Infect.">
        <title>Comprehensive subspecies identification of 175 nontuberculous mycobacteria species based on 7547 genomic profiles.</title>
        <authorList>
            <person name="Matsumoto Y."/>
            <person name="Kinjo T."/>
            <person name="Motooka D."/>
            <person name="Nabeya D."/>
            <person name="Jung N."/>
            <person name="Uechi K."/>
            <person name="Horii T."/>
            <person name="Iida T."/>
            <person name="Fujita J."/>
            <person name="Nakamura S."/>
        </authorList>
    </citation>
    <scope>NUCLEOTIDE SEQUENCE [LARGE SCALE GENOMIC DNA]</scope>
    <source>
        <strain evidence="2 3">JCM 18113</strain>
    </source>
</reference>
<accession>A0ABN6A822</accession>
<sequence length="91" mass="10270">MGRFYARHPRLSRRDARPRNIAVTKSLDRDRAIPVQGLGIAQNIGETNVRPLANMAASPLFLRRYRSDQCAALAAARVQRLTPVRPPVRPR</sequence>
<gene>
    <name evidence="2" type="ORF">MMAN_17940</name>
</gene>
<feature type="region of interest" description="Disordered" evidence="1">
    <location>
        <begin position="1"/>
        <end position="23"/>
    </location>
</feature>
<dbReference type="EMBL" id="AP022590">
    <property type="protein sequence ID" value="BBY37660.1"/>
    <property type="molecule type" value="Genomic_DNA"/>
</dbReference>
<feature type="compositionally biased region" description="Basic residues" evidence="1">
    <location>
        <begin position="1"/>
        <end position="11"/>
    </location>
</feature>
<evidence type="ECO:0000313" key="3">
    <source>
        <dbReference type="Proteomes" id="UP000465812"/>
    </source>
</evidence>
<dbReference type="Proteomes" id="UP000465812">
    <property type="component" value="Chromosome"/>
</dbReference>